<dbReference type="AlphaFoldDB" id="A0AAU9UTS5"/>
<evidence type="ECO:0000313" key="2">
    <source>
        <dbReference type="Proteomes" id="UP001153954"/>
    </source>
</evidence>
<proteinExistence type="predicted"/>
<evidence type="ECO:0000313" key="1">
    <source>
        <dbReference type="EMBL" id="CAH2102931.1"/>
    </source>
</evidence>
<name>A0AAU9UTS5_EUPED</name>
<reference evidence="1" key="1">
    <citation type="submission" date="2022-03" db="EMBL/GenBank/DDBJ databases">
        <authorList>
            <person name="Tunstrom K."/>
        </authorList>
    </citation>
    <scope>NUCLEOTIDE SEQUENCE</scope>
</reference>
<dbReference type="EMBL" id="CAKOGL010000025">
    <property type="protein sequence ID" value="CAH2102931.1"/>
    <property type="molecule type" value="Genomic_DNA"/>
</dbReference>
<keyword evidence="2" id="KW-1185">Reference proteome</keyword>
<protein>
    <submittedName>
        <fullName evidence="1">Uncharacterized protein</fullName>
    </submittedName>
</protein>
<organism evidence="1 2">
    <name type="scientific">Euphydryas editha</name>
    <name type="common">Edith's checkerspot</name>
    <dbReference type="NCBI Taxonomy" id="104508"/>
    <lineage>
        <taxon>Eukaryota</taxon>
        <taxon>Metazoa</taxon>
        <taxon>Ecdysozoa</taxon>
        <taxon>Arthropoda</taxon>
        <taxon>Hexapoda</taxon>
        <taxon>Insecta</taxon>
        <taxon>Pterygota</taxon>
        <taxon>Neoptera</taxon>
        <taxon>Endopterygota</taxon>
        <taxon>Lepidoptera</taxon>
        <taxon>Glossata</taxon>
        <taxon>Ditrysia</taxon>
        <taxon>Papilionoidea</taxon>
        <taxon>Nymphalidae</taxon>
        <taxon>Nymphalinae</taxon>
        <taxon>Euphydryas</taxon>
    </lineage>
</organism>
<accession>A0AAU9UTS5</accession>
<gene>
    <name evidence="1" type="ORF">EEDITHA_LOCUS17500</name>
</gene>
<sequence>MIGVASVAGIVSRNGRISSVGGIHFYPSMQNKMPNIDKKYKSSKQNKDLTGNIELGMTKSIPTVSKWRKESNGNMAEGFISFYPGSVSVSSSAVSSSKPGNIGVNDNSWADPFNPMIWPMNEPFNGPPRNFDYSRNIDWIHRDIFNNYVPPNLYLKRTWLYPTYNPFLN</sequence>
<dbReference type="Proteomes" id="UP001153954">
    <property type="component" value="Unassembled WGS sequence"/>
</dbReference>
<comment type="caution">
    <text evidence="1">The sequence shown here is derived from an EMBL/GenBank/DDBJ whole genome shotgun (WGS) entry which is preliminary data.</text>
</comment>